<sequence length="169" mass="18027">MRRVITGVDADGRSVLEVDEPTPTVAFGPGFAVTDLWRVAEPPSSPMDGETPTSYSFEPTRGGAVFRVVTIPPDEVVEASIAAGEKWGRNSPYRRTGEDYGLHATTTQDYVTVISGRVDLRMPDGEQVRLGPGDVVVQRGAEHAWRNPGPDQLVLHVVMLGSGSGAPGS</sequence>
<accession>A0A346Y324</accession>
<reference evidence="2 3" key="1">
    <citation type="submission" date="2018-09" db="EMBL/GenBank/DDBJ databases">
        <title>Complete genome sequence of Euzebya sp. DY32-46 isolated from seawater of Pacific Ocean.</title>
        <authorList>
            <person name="Xu L."/>
            <person name="Wu Y.-H."/>
            <person name="Xu X.-W."/>
        </authorList>
    </citation>
    <scope>NUCLEOTIDE SEQUENCE [LARGE SCALE GENOMIC DNA]</scope>
    <source>
        <strain evidence="2 3">DY32-46</strain>
    </source>
</reference>
<dbReference type="CDD" id="cd02231">
    <property type="entry name" value="cupin_BLL6423-like"/>
    <property type="match status" value="1"/>
</dbReference>
<dbReference type="Proteomes" id="UP000264006">
    <property type="component" value="Chromosome"/>
</dbReference>
<dbReference type="InterPro" id="IPR047142">
    <property type="entry name" value="OryJ/VirC-like"/>
</dbReference>
<dbReference type="SUPFAM" id="SSF51182">
    <property type="entry name" value="RmlC-like cupins"/>
    <property type="match status" value="1"/>
</dbReference>
<evidence type="ECO:0000313" key="2">
    <source>
        <dbReference type="EMBL" id="AXV08871.1"/>
    </source>
</evidence>
<keyword evidence="3" id="KW-1185">Reference proteome</keyword>
<dbReference type="Gene3D" id="2.60.120.10">
    <property type="entry name" value="Jelly Rolls"/>
    <property type="match status" value="1"/>
</dbReference>
<dbReference type="InterPro" id="IPR011051">
    <property type="entry name" value="RmlC_Cupin_sf"/>
</dbReference>
<evidence type="ECO:0000313" key="3">
    <source>
        <dbReference type="Proteomes" id="UP000264006"/>
    </source>
</evidence>
<dbReference type="AlphaFoldDB" id="A0A346Y324"/>
<gene>
    <name evidence="2" type="ORF">DVS28_a4204</name>
</gene>
<protein>
    <recommendedName>
        <fullName evidence="1">Cupin type-2 domain-containing protein</fullName>
    </recommendedName>
</protein>
<feature type="domain" description="Cupin type-2" evidence="1">
    <location>
        <begin position="97"/>
        <end position="158"/>
    </location>
</feature>
<dbReference type="Pfam" id="PF07883">
    <property type="entry name" value="Cupin_2"/>
    <property type="match status" value="1"/>
</dbReference>
<dbReference type="InterPro" id="IPR014710">
    <property type="entry name" value="RmlC-like_jellyroll"/>
</dbReference>
<dbReference type="RefSeq" id="WP_164710833.1">
    <property type="nucleotide sequence ID" value="NZ_CP031165.1"/>
</dbReference>
<dbReference type="InterPro" id="IPR013096">
    <property type="entry name" value="Cupin_2"/>
</dbReference>
<evidence type="ECO:0000259" key="1">
    <source>
        <dbReference type="Pfam" id="PF07883"/>
    </source>
</evidence>
<organism evidence="2 3">
    <name type="scientific">Euzebya pacifica</name>
    <dbReference type="NCBI Taxonomy" id="1608957"/>
    <lineage>
        <taxon>Bacteria</taxon>
        <taxon>Bacillati</taxon>
        <taxon>Actinomycetota</taxon>
        <taxon>Nitriliruptoria</taxon>
        <taxon>Euzebyales</taxon>
    </lineage>
</organism>
<dbReference type="EMBL" id="CP031165">
    <property type="protein sequence ID" value="AXV08871.1"/>
    <property type="molecule type" value="Genomic_DNA"/>
</dbReference>
<dbReference type="PANTHER" id="PTHR36156">
    <property type="entry name" value="SLR2101 PROTEIN"/>
    <property type="match status" value="1"/>
</dbReference>
<dbReference type="KEGG" id="euz:DVS28_a4204"/>
<name>A0A346Y324_9ACTN</name>
<proteinExistence type="predicted"/>
<dbReference type="PANTHER" id="PTHR36156:SF2">
    <property type="entry name" value="CUPIN TYPE-2 DOMAIN-CONTAINING PROTEIN"/>
    <property type="match status" value="1"/>
</dbReference>